<dbReference type="AlphaFoldDB" id="A6ITH5"/>
<accession>A6ITH5</accession>
<evidence type="ECO:0000313" key="2">
    <source>
        <dbReference type="Proteomes" id="UP000234681"/>
    </source>
</evidence>
<protein>
    <submittedName>
        <fullName evidence="1">RCG30760</fullName>
    </submittedName>
</protein>
<dbReference type="EMBL" id="CH473968">
    <property type="protein sequence ID" value="EDL80876.1"/>
    <property type="molecule type" value="Genomic_DNA"/>
</dbReference>
<sequence length="47" mass="5235">MLVRTRQRVSQGWSPDDMAFTTELGSSTVDRSSRAVFSELCLEVLTA</sequence>
<evidence type="ECO:0000313" key="1">
    <source>
        <dbReference type="EMBL" id="EDL80876.1"/>
    </source>
</evidence>
<dbReference type="Proteomes" id="UP000234681">
    <property type="component" value="Chromosome 5"/>
</dbReference>
<gene>
    <name evidence="1" type="ORF">rCG_30760</name>
</gene>
<name>A6ITH5_RAT</name>
<proteinExistence type="predicted"/>
<reference evidence="2" key="1">
    <citation type="submission" date="2005-09" db="EMBL/GenBank/DDBJ databases">
        <authorList>
            <person name="Mural R.J."/>
            <person name="Li P.W."/>
            <person name="Adams M.D."/>
            <person name="Amanatides P.G."/>
            <person name="Baden-Tillson H."/>
            <person name="Barnstead M."/>
            <person name="Chin S.H."/>
            <person name="Dew I."/>
            <person name="Evans C.A."/>
            <person name="Ferriera S."/>
            <person name="Flanigan M."/>
            <person name="Fosler C."/>
            <person name="Glodek A."/>
            <person name="Gu Z."/>
            <person name="Holt R.A."/>
            <person name="Jennings D."/>
            <person name="Kraft C.L."/>
            <person name="Lu F."/>
            <person name="Nguyen T."/>
            <person name="Nusskern D.R."/>
            <person name="Pfannkoch C.M."/>
            <person name="Sitter C."/>
            <person name="Sutton G.G."/>
            <person name="Venter J.C."/>
            <person name="Wang Z."/>
            <person name="Woodage T."/>
            <person name="Zheng X.H."/>
            <person name="Zhong F."/>
        </authorList>
    </citation>
    <scope>NUCLEOTIDE SEQUENCE [LARGE SCALE GENOMIC DNA]</scope>
    <source>
        <strain>BN</strain>
        <strain evidence="2">Sprague-Dawley</strain>
    </source>
</reference>
<organism evidence="1 2">
    <name type="scientific">Rattus norvegicus</name>
    <name type="common">Rat</name>
    <dbReference type="NCBI Taxonomy" id="10116"/>
    <lineage>
        <taxon>Eukaryota</taxon>
        <taxon>Metazoa</taxon>
        <taxon>Chordata</taxon>
        <taxon>Craniata</taxon>
        <taxon>Vertebrata</taxon>
        <taxon>Euteleostomi</taxon>
        <taxon>Mammalia</taxon>
        <taxon>Eutheria</taxon>
        <taxon>Euarchontoglires</taxon>
        <taxon>Glires</taxon>
        <taxon>Rodentia</taxon>
        <taxon>Myomorpha</taxon>
        <taxon>Muroidea</taxon>
        <taxon>Muridae</taxon>
        <taxon>Murinae</taxon>
        <taxon>Rattus</taxon>
    </lineage>
</organism>